<dbReference type="PANTHER" id="PTHR35279:SF1">
    <property type="entry name" value="ARABINANASE_LEVANSUCRASE_INVERTASE"/>
    <property type="match status" value="1"/>
</dbReference>
<dbReference type="SUPFAM" id="SSF75005">
    <property type="entry name" value="Arabinanase/levansucrase/invertase"/>
    <property type="match status" value="1"/>
</dbReference>
<dbReference type="RefSeq" id="WP_185780261.1">
    <property type="nucleotide sequence ID" value="NZ_JACJUU010000010.1"/>
</dbReference>
<sequence>MQDRKVQQWRKLGMVIRPDKRLFWAQTHCMVPTPQSLGNGLVRVFFSGRDGLNRSHIGHATVDLNQDGRVVDYTAEPVLAPGALGCFDDNGVTPSCVVDLPNGELGLYYIGWNPGSTVRMHIFGGLAISKDGGKSFERWSRAPILERNRTDPYLNTAPWVVSDGDGYRIFYVSGHEWLHKDLPRYNIKTGTSKDGKNWVREGHVCLDFRDETEHALARPYVVKEDGLWRMWFSYKSTDYRIGYAESRDGLTWERLDHLAGIEVSPSGFDSEMVEYGAVVRHDGRRFMFYNGNNYGVEGIGLAVEE</sequence>
<dbReference type="AlphaFoldDB" id="A0A842HT39"/>
<dbReference type="Gene3D" id="2.115.10.20">
    <property type="entry name" value="Glycosyl hydrolase domain, family 43"/>
    <property type="match status" value="2"/>
</dbReference>
<evidence type="ECO:0000313" key="2">
    <source>
        <dbReference type="Proteomes" id="UP000545386"/>
    </source>
</evidence>
<evidence type="ECO:0008006" key="3">
    <source>
        <dbReference type="Google" id="ProtNLM"/>
    </source>
</evidence>
<evidence type="ECO:0000313" key="1">
    <source>
        <dbReference type="EMBL" id="MBC2770580.1"/>
    </source>
</evidence>
<gene>
    <name evidence="1" type="ORF">GTU67_11755</name>
</gene>
<accession>A0A842HT39</accession>
<keyword evidence="2" id="KW-1185">Reference proteome</keyword>
<reference evidence="1 2" key="1">
    <citation type="submission" date="2020-08" db="EMBL/GenBank/DDBJ databases">
        <title>Paraeoetvoesia sp. YC-7-48 draft genome sequence.</title>
        <authorList>
            <person name="Yao L."/>
        </authorList>
    </citation>
    <scope>NUCLEOTIDE SEQUENCE [LARGE SCALE GENOMIC DNA]</scope>
    <source>
        <strain evidence="2">YC-7-48</strain>
    </source>
</reference>
<protein>
    <recommendedName>
        <fullName evidence="3">Glycosyl hydrolase family 32 N-terminal domain-containing protein</fullName>
    </recommendedName>
</protein>
<comment type="caution">
    <text evidence="1">The sequence shown here is derived from an EMBL/GenBank/DDBJ whole genome shotgun (WGS) entry which is preliminary data.</text>
</comment>
<dbReference type="PANTHER" id="PTHR35279">
    <property type="match status" value="1"/>
</dbReference>
<dbReference type="InterPro" id="IPR023296">
    <property type="entry name" value="Glyco_hydro_beta-prop_sf"/>
</dbReference>
<proteinExistence type="predicted"/>
<dbReference type="Proteomes" id="UP000545386">
    <property type="component" value="Unassembled WGS sequence"/>
</dbReference>
<name>A0A842HT39_9BURK</name>
<dbReference type="EMBL" id="JACJUU010000010">
    <property type="protein sequence ID" value="MBC2770580.1"/>
    <property type="molecule type" value="Genomic_DNA"/>
</dbReference>
<organism evidence="1 2">
    <name type="scientific">Pusillimonas minor</name>
    <dbReference type="NCBI Taxonomy" id="2697024"/>
    <lineage>
        <taxon>Bacteria</taxon>
        <taxon>Pseudomonadati</taxon>
        <taxon>Pseudomonadota</taxon>
        <taxon>Betaproteobacteria</taxon>
        <taxon>Burkholderiales</taxon>
        <taxon>Alcaligenaceae</taxon>
        <taxon>Pusillimonas</taxon>
    </lineage>
</organism>